<organism evidence="2 3">
    <name type="scientific">Leeia aquatica</name>
    <dbReference type="NCBI Taxonomy" id="2725557"/>
    <lineage>
        <taxon>Bacteria</taxon>
        <taxon>Pseudomonadati</taxon>
        <taxon>Pseudomonadota</taxon>
        <taxon>Betaproteobacteria</taxon>
        <taxon>Neisseriales</taxon>
        <taxon>Leeiaceae</taxon>
        <taxon>Leeia</taxon>
    </lineage>
</organism>
<gene>
    <name evidence="2" type="ORF">HF682_00815</name>
</gene>
<keyword evidence="3" id="KW-1185">Reference proteome</keyword>
<dbReference type="Pfam" id="PF13226">
    <property type="entry name" value="DUF4034"/>
    <property type="match status" value="1"/>
</dbReference>
<sequence length="686" mass="77686">MTFDLSLFEQNLLEQSAAAASFQRFLRHAEYDKLEELLQYHASNHASGTECVDKLLGYGWLTDVKRMLLHREWTPVELLAALGQWEVARPSSYHAQVMLAAFWLDRASTIRTEACSDQVSGDRWLGAAMAADNACVHALRAISLDAKPCLAFWVLMTCASFLGEPVWLIHLFKGQLTPPPSPPQDPDDHAHWYAGFIHIEALGGALLPYPQQLPQTLPPRAAHEFAEGHVYWLLRAIEVNPWDLATLANAVYFLYPRWGGSHEAMEAFINGPLCQALSEKQRGRLWYTKAMDDIEDYQYDHFDDEYNLDADWQGLLARSKPAWCEVRCLMKYGEYLSYQGRLDEAYRYHAEAMQCYAQSGVTIQCERADMRNITIDIVRDGMPDPQGILVGYLSIAEWQNRSSWHLLLAVVGRQFGVFGMPQVEKDGQLDHAVQLLHHQGHAHDDAYDVPMLLWRGGHYQAAFWLASCLADRDLAWAQIFLVDIYLGVLEDNGQNPYATDAELALFWQRKSAALRHPRAQFLLAKRFLLADGFIVSDPMVMAEARDLLHSALANGEDDARLWLYRLMIDSGSPEEAHWAHDTFTQELLNHSRRYTRACTAVYLADLYSRENGPVHAPELAVAWARQAMALDEEGEFSQYLQNLIEANTTDNKSLIGVVSRLMRDPSAGLKAALNNGRVFVPEGFSL</sequence>
<dbReference type="InterPro" id="IPR025115">
    <property type="entry name" value="DUF4034"/>
</dbReference>
<dbReference type="AlphaFoldDB" id="A0A847SCM2"/>
<dbReference type="Gene3D" id="1.25.40.10">
    <property type="entry name" value="Tetratricopeptide repeat domain"/>
    <property type="match status" value="1"/>
</dbReference>
<dbReference type="RefSeq" id="WP_168875364.1">
    <property type="nucleotide sequence ID" value="NZ_JABAIM010000001.1"/>
</dbReference>
<evidence type="ECO:0000313" key="2">
    <source>
        <dbReference type="EMBL" id="NLR73702.1"/>
    </source>
</evidence>
<reference evidence="2 3" key="1">
    <citation type="submission" date="2020-04" db="EMBL/GenBank/DDBJ databases">
        <title>Draft genome of Leeia sp. IMCC25680.</title>
        <authorList>
            <person name="Song J."/>
            <person name="Cho J.-C."/>
        </authorList>
    </citation>
    <scope>NUCLEOTIDE SEQUENCE [LARGE SCALE GENOMIC DNA]</scope>
    <source>
        <strain evidence="2 3">IMCC25680</strain>
    </source>
</reference>
<dbReference type="SUPFAM" id="SSF81901">
    <property type="entry name" value="HCP-like"/>
    <property type="match status" value="1"/>
</dbReference>
<protein>
    <submittedName>
        <fullName evidence="2">DUF4034 domain-containing protein</fullName>
    </submittedName>
</protein>
<evidence type="ECO:0000259" key="1">
    <source>
        <dbReference type="Pfam" id="PF13226"/>
    </source>
</evidence>
<comment type="caution">
    <text evidence="2">The sequence shown here is derived from an EMBL/GenBank/DDBJ whole genome shotgun (WGS) entry which is preliminary data.</text>
</comment>
<dbReference type="InterPro" id="IPR011990">
    <property type="entry name" value="TPR-like_helical_dom_sf"/>
</dbReference>
<dbReference type="EMBL" id="JABAIM010000001">
    <property type="protein sequence ID" value="NLR73702.1"/>
    <property type="molecule type" value="Genomic_DNA"/>
</dbReference>
<feature type="domain" description="DUF4034" evidence="1">
    <location>
        <begin position="20"/>
        <end position="287"/>
    </location>
</feature>
<proteinExistence type="predicted"/>
<dbReference type="Proteomes" id="UP000587991">
    <property type="component" value="Unassembled WGS sequence"/>
</dbReference>
<name>A0A847SCM2_9NEIS</name>
<accession>A0A847SCM2</accession>
<evidence type="ECO:0000313" key="3">
    <source>
        <dbReference type="Proteomes" id="UP000587991"/>
    </source>
</evidence>